<sequence length="326" mass="38306">MVVKQYMQQKRETFCESLKHWIRFFTLGKYETGLSFKGRSQHVTYLGTLVTICSFLIISYLSLNVMIGIIQKKERKIHVNQIAEIVKYQPEVFYGRLDIFFQQMFEFKNESTRPDLNRSICFNETYRCKLNLFPLIYNFSCSYYENPKNVVTQAYFLSEEDKQQIAGKSLEASYFQIMCGCVDDQNNCTIGETRVVYEYSFSTFYYDQSQSIKESIRNNIDRVYPGDFYTYYYTPLLYNYTNDYFQFFDSSYTVDSFFSCDSAPKYQVAAGKSEMVLFFTQDYSFVHANIITSEPRSLAQAQPKSEGISRSLAFHLLSQGYTTNVM</sequence>
<proteinExistence type="predicted"/>
<keyword evidence="1" id="KW-0812">Transmembrane</keyword>
<gene>
    <name evidence="2" type="ORF">FGO68_gene17603</name>
</gene>
<evidence type="ECO:0000313" key="3">
    <source>
        <dbReference type="Proteomes" id="UP000785679"/>
    </source>
</evidence>
<feature type="transmembrane region" description="Helical" evidence="1">
    <location>
        <begin position="43"/>
        <end position="67"/>
    </location>
</feature>
<reference evidence="2" key="1">
    <citation type="submission" date="2019-06" db="EMBL/GenBank/DDBJ databases">
        <authorList>
            <person name="Zheng W."/>
        </authorList>
    </citation>
    <scope>NUCLEOTIDE SEQUENCE</scope>
    <source>
        <strain evidence="2">QDHG01</strain>
    </source>
</reference>
<comment type="caution">
    <text evidence="2">The sequence shown here is derived from an EMBL/GenBank/DDBJ whole genome shotgun (WGS) entry which is preliminary data.</text>
</comment>
<organism evidence="2 3">
    <name type="scientific">Halteria grandinella</name>
    <dbReference type="NCBI Taxonomy" id="5974"/>
    <lineage>
        <taxon>Eukaryota</taxon>
        <taxon>Sar</taxon>
        <taxon>Alveolata</taxon>
        <taxon>Ciliophora</taxon>
        <taxon>Intramacronucleata</taxon>
        <taxon>Spirotrichea</taxon>
        <taxon>Stichotrichia</taxon>
        <taxon>Sporadotrichida</taxon>
        <taxon>Halteriidae</taxon>
        <taxon>Halteria</taxon>
    </lineage>
</organism>
<dbReference type="EMBL" id="RRYP01011203">
    <property type="protein sequence ID" value="TNV77887.1"/>
    <property type="molecule type" value="Genomic_DNA"/>
</dbReference>
<protein>
    <submittedName>
        <fullName evidence="2">Uncharacterized protein</fullName>
    </submittedName>
</protein>
<keyword evidence="3" id="KW-1185">Reference proteome</keyword>
<keyword evidence="1" id="KW-0472">Membrane</keyword>
<evidence type="ECO:0000313" key="2">
    <source>
        <dbReference type="EMBL" id="TNV77887.1"/>
    </source>
</evidence>
<accession>A0A8J8NLT2</accession>
<evidence type="ECO:0000256" key="1">
    <source>
        <dbReference type="SAM" id="Phobius"/>
    </source>
</evidence>
<name>A0A8J8NLT2_HALGN</name>
<dbReference type="Proteomes" id="UP000785679">
    <property type="component" value="Unassembled WGS sequence"/>
</dbReference>
<keyword evidence="1" id="KW-1133">Transmembrane helix</keyword>
<dbReference type="AlphaFoldDB" id="A0A8J8NLT2"/>